<evidence type="ECO:0000256" key="2">
    <source>
        <dbReference type="ARBA" id="ARBA00004308"/>
    </source>
</evidence>
<feature type="binding site" evidence="10">
    <location>
        <position position="213"/>
    </location>
    <ligand>
        <name>ATP</name>
        <dbReference type="ChEBI" id="CHEBI:30616"/>
    </ligand>
</feature>
<dbReference type="GO" id="GO:0030182">
    <property type="term" value="P:neuron differentiation"/>
    <property type="evidence" value="ECO:0007669"/>
    <property type="project" value="UniProtKB-ARBA"/>
</dbReference>
<dbReference type="PROSITE" id="PS00107">
    <property type="entry name" value="PROTEIN_KINASE_ATP"/>
    <property type="match status" value="1"/>
</dbReference>
<comment type="catalytic activity">
    <reaction evidence="9">
        <text>L-tyrosyl-[protein] + ATP = O-phospho-L-tyrosyl-[protein] + ADP + H(+)</text>
        <dbReference type="Rhea" id="RHEA:10596"/>
        <dbReference type="Rhea" id="RHEA-COMP:10136"/>
        <dbReference type="Rhea" id="RHEA-COMP:20101"/>
        <dbReference type="ChEBI" id="CHEBI:15378"/>
        <dbReference type="ChEBI" id="CHEBI:30616"/>
        <dbReference type="ChEBI" id="CHEBI:46858"/>
        <dbReference type="ChEBI" id="CHEBI:61978"/>
        <dbReference type="ChEBI" id="CHEBI:456216"/>
        <dbReference type="EC" id="2.7.10.1"/>
    </reaction>
</comment>
<dbReference type="CDD" id="cd00192">
    <property type="entry name" value="PTKc"/>
    <property type="match status" value="1"/>
</dbReference>
<dbReference type="PROSITE" id="PS50011">
    <property type="entry name" value="PROTEIN_KINASE_DOM"/>
    <property type="match status" value="1"/>
</dbReference>
<dbReference type="InterPro" id="IPR001245">
    <property type="entry name" value="Ser-Thr/Tyr_kinase_cat_dom"/>
</dbReference>
<keyword evidence="4 10" id="KW-0547">Nucleotide-binding</keyword>
<evidence type="ECO:0000256" key="8">
    <source>
        <dbReference type="ARBA" id="ARBA00023137"/>
    </source>
</evidence>
<proteinExistence type="predicted"/>
<dbReference type="InterPro" id="IPR000719">
    <property type="entry name" value="Prot_kinase_dom"/>
</dbReference>
<evidence type="ECO:0000256" key="7">
    <source>
        <dbReference type="ARBA" id="ARBA00023136"/>
    </source>
</evidence>
<dbReference type="InterPro" id="IPR008266">
    <property type="entry name" value="Tyr_kinase_AS"/>
</dbReference>
<evidence type="ECO:0000256" key="3">
    <source>
        <dbReference type="ARBA" id="ARBA00022679"/>
    </source>
</evidence>
<dbReference type="GO" id="GO:0043235">
    <property type="term" value="C:receptor complex"/>
    <property type="evidence" value="ECO:0007669"/>
    <property type="project" value="TreeGrafter"/>
</dbReference>
<organism evidence="13 14">
    <name type="scientific">Hymenolepis diminuta</name>
    <name type="common">Rat tapeworm</name>
    <dbReference type="NCBI Taxonomy" id="6216"/>
    <lineage>
        <taxon>Eukaryota</taxon>
        <taxon>Metazoa</taxon>
        <taxon>Spiralia</taxon>
        <taxon>Lophotrochozoa</taxon>
        <taxon>Platyhelminthes</taxon>
        <taxon>Cestoda</taxon>
        <taxon>Eucestoda</taxon>
        <taxon>Cyclophyllidea</taxon>
        <taxon>Hymenolepididae</taxon>
        <taxon>Hymenolepis</taxon>
    </lineage>
</organism>
<comment type="subcellular location">
    <subcellularLocation>
        <location evidence="2">Endomembrane system</location>
    </subcellularLocation>
    <subcellularLocation>
        <location evidence="1">Membrane</location>
        <topology evidence="1">Single-pass membrane protein</topology>
    </subcellularLocation>
</comment>
<keyword evidence="7" id="KW-0472">Membrane</keyword>
<evidence type="ECO:0000256" key="1">
    <source>
        <dbReference type="ARBA" id="ARBA00004167"/>
    </source>
</evidence>
<keyword evidence="14" id="KW-1185">Reference proteome</keyword>
<feature type="compositionally biased region" description="Basic and acidic residues" evidence="11">
    <location>
        <begin position="498"/>
        <end position="507"/>
    </location>
</feature>
<dbReference type="GO" id="GO:0005524">
    <property type="term" value="F:ATP binding"/>
    <property type="evidence" value="ECO:0007669"/>
    <property type="project" value="UniProtKB-UniRule"/>
</dbReference>
<feature type="domain" description="Protein kinase" evidence="12">
    <location>
        <begin position="179"/>
        <end position="443"/>
    </location>
</feature>
<dbReference type="EMBL" id="CABIJS010000089">
    <property type="protein sequence ID" value="VUZ42567.1"/>
    <property type="molecule type" value="Genomic_DNA"/>
</dbReference>
<dbReference type="FunFam" id="1.10.510.10:FF:001512">
    <property type="entry name" value="Receptor tyrosine-protein kinase erbB-2"/>
    <property type="match status" value="1"/>
</dbReference>
<evidence type="ECO:0000256" key="5">
    <source>
        <dbReference type="ARBA" id="ARBA00022777"/>
    </source>
</evidence>
<dbReference type="AlphaFoldDB" id="A0A564Y5I0"/>
<evidence type="ECO:0000256" key="10">
    <source>
        <dbReference type="PROSITE-ProRule" id="PRU10141"/>
    </source>
</evidence>
<keyword evidence="3" id="KW-0808">Transferase</keyword>
<dbReference type="PRINTS" id="PR00109">
    <property type="entry name" value="TYRKINASE"/>
</dbReference>
<evidence type="ECO:0000256" key="11">
    <source>
        <dbReference type="SAM" id="MobiDB-lite"/>
    </source>
</evidence>
<feature type="compositionally biased region" description="Polar residues" evidence="11">
    <location>
        <begin position="37"/>
        <end position="51"/>
    </location>
</feature>
<evidence type="ECO:0000313" key="13">
    <source>
        <dbReference type="EMBL" id="VUZ42567.1"/>
    </source>
</evidence>
<feature type="compositionally biased region" description="Pro residues" evidence="11">
    <location>
        <begin position="453"/>
        <end position="463"/>
    </location>
</feature>
<protein>
    <recommendedName>
        <fullName evidence="12">Protein kinase domain-containing protein</fullName>
    </recommendedName>
</protein>
<feature type="region of interest" description="Disordered" evidence="11">
    <location>
        <begin position="26"/>
        <end position="51"/>
    </location>
</feature>
<accession>A0A564Y5I0</accession>
<evidence type="ECO:0000256" key="6">
    <source>
        <dbReference type="ARBA" id="ARBA00022840"/>
    </source>
</evidence>
<evidence type="ECO:0000256" key="9">
    <source>
        <dbReference type="ARBA" id="ARBA00051243"/>
    </source>
</evidence>
<dbReference type="PANTHER" id="PTHR24416:SF631">
    <property type="entry name" value="SERINE_THREONINE_TYROSINE KINASE 1"/>
    <property type="match status" value="1"/>
</dbReference>
<evidence type="ECO:0000256" key="4">
    <source>
        <dbReference type="ARBA" id="ARBA00022741"/>
    </source>
</evidence>
<reference evidence="13 14" key="1">
    <citation type="submission" date="2019-07" db="EMBL/GenBank/DDBJ databases">
        <authorList>
            <person name="Jastrzebski P J."/>
            <person name="Paukszto L."/>
            <person name="Jastrzebski P J."/>
        </authorList>
    </citation>
    <scope>NUCLEOTIDE SEQUENCE [LARGE SCALE GENOMIC DNA]</scope>
    <source>
        <strain evidence="13 14">WMS-il1</strain>
    </source>
</reference>
<dbReference type="Pfam" id="PF07714">
    <property type="entry name" value="PK_Tyr_Ser-Thr"/>
    <property type="match status" value="1"/>
</dbReference>
<dbReference type="PANTHER" id="PTHR24416">
    <property type="entry name" value="TYROSINE-PROTEIN KINASE RECEPTOR"/>
    <property type="match status" value="1"/>
</dbReference>
<dbReference type="InterPro" id="IPR020635">
    <property type="entry name" value="Tyr_kinase_cat_dom"/>
</dbReference>
<dbReference type="GO" id="GO:0005886">
    <property type="term" value="C:plasma membrane"/>
    <property type="evidence" value="ECO:0007669"/>
    <property type="project" value="TreeGrafter"/>
</dbReference>
<dbReference type="InterPro" id="IPR017441">
    <property type="entry name" value="Protein_kinase_ATP_BS"/>
</dbReference>
<dbReference type="SMART" id="SM00219">
    <property type="entry name" value="TyrKc"/>
    <property type="match status" value="1"/>
</dbReference>
<name>A0A564Y5I0_HYMDI</name>
<gene>
    <name evidence="13" type="ORF">WMSIL1_LOCUS3239</name>
</gene>
<dbReference type="GO" id="GO:0048468">
    <property type="term" value="P:cell development"/>
    <property type="evidence" value="ECO:0007669"/>
    <property type="project" value="UniProtKB-ARBA"/>
</dbReference>
<dbReference type="GO" id="GO:0050793">
    <property type="term" value="P:regulation of developmental process"/>
    <property type="evidence" value="ECO:0007669"/>
    <property type="project" value="UniProtKB-ARBA"/>
</dbReference>
<dbReference type="InterPro" id="IPR050122">
    <property type="entry name" value="RTK"/>
</dbReference>
<feature type="compositionally biased region" description="Basic and acidic residues" evidence="11">
    <location>
        <begin position="477"/>
        <end position="491"/>
    </location>
</feature>
<evidence type="ECO:0000259" key="12">
    <source>
        <dbReference type="PROSITE" id="PS50011"/>
    </source>
</evidence>
<keyword evidence="5" id="KW-0418">Kinase</keyword>
<dbReference type="SUPFAM" id="SSF56112">
    <property type="entry name" value="Protein kinase-like (PK-like)"/>
    <property type="match status" value="1"/>
</dbReference>
<dbReference type="GO" id="GO:0007169">
    <property type="term" value="P:cell surface receptor protein tyrosine kinase signaling pathway"/>
    <property type="evidence" value="ECO:0007669"/>
    <property type="project" value="TreeGrafter"/>
</dbReference>
<dbReference type="InterPro" id="IPR011009">
    <property type="entry name" value="Kinase-like_dom_sf"/>
</dbReference>
<sequence>MKVHKKFLPSLPNYSAETKRTFLPYERLNTGPPLPDRTTNQPDPVEPLTSNAELPDLDNIWTEGYYGDMDKFSDVEQADKKGWRIFTKNDGSLFLKKGVDGDLHKVTYEDQYEVSVEESGRTVCKGRLLSELMQDVVKKTGTEKASRRMGATLIYKQDLLYFVGRFRLKSDSIQIKDDDNDSKNLGKGEFGEVFLGKYCDSKNSNVTRQVAIKRVKQESEYALTGGMELAVLATFSGSDGNKYLLPFIGWYSDRNNLYVVTEYMPNGCLQERLKSVFLNNNEKNHIERINQYRYVFQIALGMQVMEENKLVHRDLAARNIFLDKNNDIKIGDFGLSRPFESQYSSGLIAVRWTAPEVLANENEFENRADVWSFGVVVWEIYSFGSLPYSDVPGHRLSALLQEGKRLDRPVNTPDKMATLMERCWQLKPEERLSFSDIVKDLTESKTSNNQTDQPPPPPPPPPRSESSTPFQRAHRMNSRDLLKQESKEPKSKLWQLGSRDKAKKDQHQMGVGFDDEERCNKNAWTERMFIQM</sequence>
<dbReference type="GO" id="GO:0012505">
    <property type="term" value="C:endomembrane system"/>
    <property type="evidence" value="ECO:0007669"/>
    <property type="project" value="UniProtKB-SubCell"/>
</dbReference>
<evidence type="ECO:0000313" key="14">
    <source>
        <dbReference type="Proteomes" id="UP000321570"/>
    </source>
</evidence>
<keyword evidence="8" id="KW-0829">Tyrosine-protein kinase</keyword>
<dbReference type="PROSITE" id="PS00109">
    <property type="entry name" value="PROTEIN_KINASE_TYR"/>
    <property type="match status" value="1"/>
</dbReference>
<keyword evidence="6 10" id="KW-0067">ATP-binding</keyword>
<dbReference type="Gene3D" id="1.10.510.10">
    <property type="entry name" value="Transferase(Phosphotransferase) domain 1"/>
    <property type="match status" value="1"/>
</dbReference>
<dbReference type="GO" id="GO:0004714">
    <property type="term" value="F:transmembrane receptor protein tyrosine kinase activity"/>
    <property type="evidence" value="ECO:0007669"/>
    <property type="project" value="UniProtKB-EC"/>
</dbReference>
<feature type="region of interest" description="Disordered" evidence="11">
    <location>
        <begin position="444"/>
        <end position="514"/>
    </location>
</feature>
<dbReference type="Proteomes" id="UP000321570">
    <property type="component" value="Unassembled WGS sequence"/>
</dbReference>